<evidence type="ECO:0000256" key="1">
    <source>
        <dbReference type="SAM" id="MobiDB-lite"/>
    </source>
</evidence>
<dbReference type="InParanoid" id="A0A165NWJ4"/>
<feature type="transmembrane region" description="Helical" evidence="2">
    <location>
        <begin position="24"/>
        <end position="44"/>
    </location>
</feature>
<feature type="region of interest" description="Disordered" evidence="1">
    <location>
        <begin position="1"/>
        <end position="20"/>
    </location>
</feature>
<dbReference type="OrthoDB" id="5346979at2759"/>
<protein>
    <submittedName>
        <fullName evidence="3">Uncharacterized protein</fullName>
    </submittedName>
</protein>
<organism evidence="3 4">
    <name type="scientific">Neolentinus lepideus HHB14362 ss-1</name>
    <dbReference type="NCBI Taxonomy" id="1314782"/>
    <lineage>
        <taxon>Eukaryota</taxon>
        <taxon>Fungi</taxon>
        <taxon>Dikarya</taxon>
        <taxon>Basidiomycota</taxon>
        <taxon>Agaricomycotina</taxon>
        <taxon>Agaricomycetes</taxon>
        <taxon>Gloeophyllales</taxon>
        <taxon>Gloeophyllaceae</taxon>
        <taxon>Neolentinus</taxon>
    </lineage>
</organism>
<name>A0A165NWJ4_9AGAM</name>
<proteinExistence type="predicted"/>
<keyword evidence="4" id="KW-1185">Reference proteome</keyword>
<evidence type="ECO:0000313" key="4">
    <source>
        <dbReference type="Proteomes" id="UP000076761"/>
    </source>
</evidence>
<keyword evidence="2" id="KW-0472">Membrane</keyword>
<dbReference type="Proteomes" id="UP000076761">
    <property type="component" value="Unassembled WGS sequence"/>
</dbReference>
<keyword evidence="2" id="KW-0812">Transmembrane</keyword>
<dbReference type="AlphaFoldDB" id="A0A165NWJ4"/>
<feature type="region of interest" description="Disordered" evidence="1">
    <location>
        <begin position="64"/>
        <end position="99"/>
    </location>
</feature>
<evidence type="ECO:0000256" key="2">
    <source>
        <dbReference type="SAM" id="Phobius"/>
    </source>
</evidence>
<feature type="region of interest" description="Disordered" evidence="1">
    <location>
        <begin position="245"/>
        <end position="266"/>
    </location>
</feature>
<reference evidence="3 4" key="1">
    <citation type="journal article" date="2016" name="Mol. Biol. Evol.">
        <title>Comparative Genomics of Early-Diverging Mushroom-Forming Fungi Provides Insights into the Origins of Lignocellulose Decay Capabilities.</title>
        <authorList>
            <person name="Nagy L.G."/>
            <person name="Riley R."/>
            <person name="Tritt A."/>
            <person name="Adam C."/>
            <person name="Daum C."/>
            <person name="Floudas D."/>
            <person name="Sun H."/>
            <person name="Yadav J.S."/>
            <person name="Pangilinan J."/>
            <person name="Larsson K.H."/>
            <person name="Matsuura K."/>
            <person name="Barry K."/>
            <person name="Labutti K."/>
            <person name="Kuo R."/>
            <person name="Ohm R.A."/>
            <person name="Bhattacharya S.S."/>
            <person name="Shirouzu T."/>
            <person name="Yoshinaga Y."/>
            <person name="Martin F.M."/>
            <person name="Grigoriev I.V."/>
            <person name="Hibbett D.S."/>
        </authorList>
    </citation>
    <scope>NUCLEOTIDE SEQUENCE [LARGE SCALE GENOMIC DNA]</scope>
    <source>
        <strain evidence="3 4">HHB14362 ss-1</strain>
    </source>
</reference>
<gene>
    <name evidence="3" type="ORF">NEOLEDRAFT_1141042</name>
</gene>
<keyword evidence="2" id="KW-1133">Transmembrane helix</keyword>
<dbReference type="EMBL" id="KV425624">
    <property type="protein sequence ID" value="KZT20206.1"/>
    <property type="molecule type" value="Genomic_DNA"/>
</dbReference>
<evidence type="ECO:0000313" key="3">
    <source>
        <dbReference type="EMBL" id="KZT20206.1"/>
    </source>
</evidence>
<accession>A0A165NWJ4</accession>
<sequence>MSTLPDVLGASDEPKKSKSPLPTWVPVSLLAVTTAALALPLYLLKRHKAHHLCQLQKSAPPARRNVRAQAVVSRPTPTASVRRPIQYPQPKTSSGASEKAQAEFDDGFNAPLMGFKAFGIATLGVWTCAVGGVWGVKAYTGVQNIQEFGEYMRLTLLLKMPGLAARLHRSPDADPEPEPDLPTSTSIAAASLGAAQTSPLNETRTPWTWPEAENRLRTAFDERGFSGWAEAVLREVEAEARVERLKRGLESQQEAKHGLESEGRTR</sequence>